<dbReference type="SMART" id="SM01382">
    <property type="entry name" value="Ribosomal_L2_C"/>
    <property type="match status" value="1"/>
</dbReference>
<dbReference type="NCBIfam" id="TIGR01171">
    <property type="entry name" value="rplB_bact"/>
    <property type="match status" value="1"/>
</dbReference>
<keyword evidence="3" id="KW-0687">Ribonucleoprotein</keyword>
<evidence type="ECO:0000256" key="2">
    <source>
        <dbReference type="ARBA" id="ARBA00022980"/>
    </source>
</evidence>
<dbReference type="Pfam" id="PF00181">
    <property type="entry name" value="Ribosomal_L2_N"/>
    <property type="match status" value="1"/>
</dbReference>
<dbReference type="PANTHER" id="PTHR13691">
    <property type="entry name" value="RIBOSOMAL PROTEIN L2"/>
    <property type="match status" value="1"/>
</dbReference>
<gene>
    <name evidence="7" type="primary">rpl2</name>
</gene>
<accession>Q9G8Q6</accession>
<dbReference type="GO" id="GO:0003723">
    <property type="term" value="F:RNA binding"/>
    <property type="evidence" value="ECO:0007669"/>
    <property type="project" value="InterPro"/>
</dbReference>
<evidence type="ECO:0000256" key="4">
    <source>
        <dbReference type="SAM" id="MobiDB-lite"/>
    </source>
</evidence>
<dbReference type="SMART" id="SM01383">
    <property type="entry name" value="Ribosomal_L2"/>
    <property type="match status" value="1"/>
</dbReference>
<evidence type="ECO:0000256" key="1">
    <source>
        <dbReference type="ARBA" id="ARBA00005636"/>
    </source>
</evidence>
<dbReference type="SUPFAM" id="SSF50249">
    <property type="entry name" value="Nucleic acid-binding proteins"/>
    <property type="match status" value="1"/>
</dbReference>
<feature type="compositionally biased region" description="Basic residues" evidence="4">
    <location>
        <begin position="258"/>
        <end position="268"/>
    </location>
</feature>
<dbReference type="Gene3D" id="2.30.30.30">
    <property type="match status" value="1"/>
</dbReference>
<dbReference type="InterPro" id="IPR002171">
    <property type="entry name" value="Ribosomal_uL2"/>
</dbReference>
<dbReference type="RefSeq" id="NP_066520.1">
    <property type="nucleotide sequence ID" value="NC_002573.1"/>
</dbReference>
<dbReference type="PROSITE" id="PS00467">
    <property type="entry name" value="RIBOSOMAL_L2"/>
    <property type="match status" value="1"/>
</dbReference>
<evidence type="ECO:0000259" key="5">
    <source>
        <dbReference type="SMART" id="SM01382"/>
    </source>
</evidence>
<dbReference type="EMBL" id="AF288092">
    <property type="protein sequence ID" value="AAG17798.1"/>
    <property type="molecule type" value="Genomic_DNA"/>
</dbReference>
<dbReference type="Gene3D" id="4.10.950.10">
    <property type="entry name" value="Ribosomal protein L2, domain 3"/>
    <property type="match status" value="1"/>
</dbReference>
<dbReference type="InterPro" id="IPR005880">
    <property type="entry name" value="Ribosomal_uL2_bac/org-type"/>
</dbReference>
<dbReference type="InterPro" id="IPR022666">
    <property type="entry name" value="Ribosomal_uL2_RNA-bd_dom"/>
</dbReference>
<dbReference type="PANTHER" id="PTHR13691:SF5">
    <property type="entry name" value="LARGE RIBOSOMAL SUBUNIT PROTEIN UL2M"/>
    <property type="match status" value="1"/>
</dbReference>
<dbReference type="SUPFAM" id="SSF50104">
    <property type="entry name" value="Translation proteins SH3-like domain"/>
    <property type="match status" value="1"/>
</dbReference>
<sequence>MLSYKPVTPSQRHLCLVNKKHLERNLFLDNLFVKKNTCIGRDNQGHITVYHKERGHKKLYRLVDFYYLKDIPYVVESLEYDPNRSGFINLVYYKNGIYSFILATHNTFIGNVYMCNMKFFDFLKTGNRSLFFNLPIGSIVHNVATTFNEKAKYLRSAGTFGLLLKKENNMALVKLPSNKNNNDVFLSCSLFGFGTLGKTSNLMQRNVNLGKAGRSRWLGIRPTVRGVAMNPVDHPHGGGEGKKSKKASPTNKWASVIKHSRKLKRKKN</sequence>
<reference evidence="7" key="1">
    <citation type="submission" date="2000-07" db="EMBL/GenBank/DDBJ databases">
        <title>The mitochondrial genome of the supposedly primitive protist, Naegleria gruberi.</title>
        <authorList>
            <person name="Burger G."/>
            <person name="Lang B.F."/>
            <person name="Nerad T.A."/>
            <person name="Gray M.W."/>
        </authorList>
    </citation>
    <scope>NUCLEOTIDE SEQUENCE</scope>
</reference>
<dbReference type="GO" id="GO:0003735">
    <property type="term" value="F:structural constituent of ribosome"/>
    <property type="evidence" value="ECO:0007669"/>
    <property type="project" value="InterPro"/>
</dbReference>
<dbReference type="GeneID" id="800670"/>
<feature type="compositionally biased region" description="Basic and acidic residues" evidence="4">
    <location>
        <begin position="233"/>
        <end position="242"/>
    </location>
</feature>
<proteinExistence type="inferred from homology"/>
<dbReference type="Pfam" id="PF03947">
    <property type="entry name" value="Ribosomal_L2_C"/>
    <property type="match status" value="1"/>
</dbReference>
<comment type="similarity">
    <text evidence="1">Belongs to the universal ribosomal protein uL2 family.</text>
</comment>
<feature type="domain" description="Large ribosomal subunit protein uL2 RNA-binding" evidence="6">
    <location>
        <begin position="40"/>
        <end position="115"/>
    </location>
</feature>
<feature type="region of interest" description="Disordered" evidence="4">
    <location>
        <begin position="228"/>
        <end position="268"/>
    </location>
</feature>
<dbReference type="GO" id="GO:0005762">
    <property type="term" value="C:mitochondrial large ribosomal subunit"/>
    <property type="evidence" value="ECO:0007669"/>
    <property type="project" value="TreeGrafter"/>
</dbReference>
<name>Q9G8Q6_NAEGR</name>
<dbReference type="InterPro" id="IPR014726">
    <property type="entry name" value="Ribosomal_uL2_dom3"/>
</dbReference>
<keyword evidence="7" id="KW-0496">Mitochondrion</keyword>
<geneLocation type="mitochondrion" evidence="7"/>
<dbReference type="AlphaFoldDB" id="Q9G8Q6"/>
<evidence type="ECO:0000259" key="6">
    <source>
        <dbReference type="SMART" id="SM01383"/>
    </source>
</evidence>
<dbReference type="GO" id="GO:0032543">
    <property type="term" value="P:mitochondrial translation"/>
    <property type="evidence" value="ECO:0007669"/>
    <property type="project" value="TreeGrafter"/>
</dbReference>
<feature type="domain" description="Large ribosomal subunit protein uL2 C-terminal" evidence="5">
    <location>
        <begin position="123"/>
        <end position="256"/>
    </location>
</feature>
<protein>
    <submittedName>
        <fullName evidence="7">Ribosomal protein L2</fullName>
    </submittedName>
</protein>
<keyword evidence="2 7" id="KW-0689">Ribosomal protein</keyword>
<dbReference type="InterPro" id="IPR022671">
    <property type="entry name" value="Ribosomal_uL2_CS"/>
</dbReference>
<dbReference type="InterPro" id="IPR012340">
    <property type="entry name" value="NA-bd_OB-fold"/>
</dbReference>
<organism evidence="7">
    <name type="scientific">Naegleria gruberi</name>
    <name type="common">Amoeba</name>
    <dbReference type="NCBI Taxonomy" id="5762"/>
    <lineage>
        <taxon>Eukaryota</taxon>
        <taxon>Discoba</taxon>
        <taxon>Heterolobosea</taxon>
        <taxon>Tetramitia</taxon>
        <taxon>Eutetramitia</taxon>
        <taxon>Vahlkampfiidae</taxon>
        <taxon>Naegleria</taxon>
    </lineage>
</organism>
<dbReference type="GO" id="GO:0016740">
    <property type="term" value="F:transferase activity"/>
    <property type="evidence" value="ECO:0007669"/>
    <property type="project" value="InterPro"/>
</dbReference>
<dbReference type="InterPro" id="IPR008991">
    <property type="entry name" value="Translation_prot_SH3-like_sf"/>
</dbReference>
<dbReference type="FunFam" id="4.10.950.10:FF:000001">
    <property type="entry name" value="50S ribosomal protein L2"/>
    <property type="match status" value="1"/>
</dbReference>
<evidence type="ECO:0000256" key="3">
    <source>
        <dbReference type="ARBA" id="ARBA00023274"/>
    </source>
</evidence>
<dbReference type="PIRSF" id="PIRSF002158">
    <property type="entry name" value="Ribosomal_L2"/>
    <property type="match status" value="1"/>
</dbReference>
<dbReference type="Gene3D" id="2.40.50.140">
    <property type="entry name" value="Nucleic acid-binding proteins"/>
    <property type="match status" value="1"/>
</dbReference>
<dbReference type="InterPro" id="IPR022669">
    <property type="entry name" value="Ribosomal_uL2_C"/>
</dbReference>
<dbReference type="InterPro" id="IPR014722">
    <property type="entry name" value="Rib_uL2_dom2"/>
</dbReference>
<evidence type="ECO:0000313" key="7">
    <source>
        <dbReference type="EMBL" id="AAG17798.1"/>
    </source>
</evidence>